<keyword evidence="3" id="KW-1185">Reference proteome</keyword>
<accession>A0ABY8TR81</accession>
<feature type="coiled-coil region" evidence="1">
    <location>
        <begin position="8"/>
        <end position="38"/>
    </location>
</feature>
<reference evidence="2 3" key="1">
    <citation type="submission" date="2023-05" db="EMBL/GenBank/DDBJ databases">
        <title>A 100% complete, gapless, phased diploid assembly of the Scenedesmus obliquus UTEX 3031 genome.</title>
        <authorList>
            <person name="Biondi T.C."/>
            <person name="Hanschen E.R."/>
            <person name="Kwon T."/>
            <person name="Eng W."/>
            <person name="Kruse C.P.S."/>
            <person name="Koehler S.I."/>
            <person name="Kunde Y."/>
            <person name="Gleasner C.D."/>
            <person name="You Mak K.T."/>
            <person name="Polle J."/>
            <person name="Hovde B.T."/>
            <person name="Starkenburg S.R."/>
        </authorList>
    </citation>
    <scope>NUCLEOTIDE SEQUENCE [LARGE SCALE GENOMIC DNA]</scope>
    <source>
        <strain evidence="2 3">DOE0152z</strain>
    </source>
</reference>
<evidence type="ECO:0000313" key="2">
    <source>
        <dbReference type="EMBL" id="WIA11636.1"/>
    </source>
</evidence>
<dbReference type="Proteomes" id="UP001244341">
    <property type="component" value="Chromosome 3b"/>
</dbReference>
<evidence type="ECO:0000256" key="1">
    <source>
        <dbReference type="SAM" id="Coils"/>
    </source>
</evidence>
<sequence>MKKKCPYRQALDKQLHKLDQAHAQLQVAQEERQLIEERANVLCDLIATQACVQEQLQKHWSWLYGMAPEQVQQQEQEDSPSAADEAQLLHQNQYRQHTCVRLVEAATPQLLQQVLSMTTEDWVCLCRCHFRELAVLLEFVNRPPQMYRDDPVAFEAAASVAACLAAQTDAAAAGQPAPGTPAASVAAAAAAAGVDAAVLTGERLQQMTSAAPPFELQQPTSSMSGSAGEASCATEAAAAAALSSEDDLALPWERDPIRLLVEALCRQGVKFHAALLHQSMALLSAGSMNLETMQHEQPSPHFWRRAVDRLHLSPSQMVHFKVALQEYRRLTRAATAAGLDLVQHTKEFSLSAAAAKYAKQGEPAAAAAAAASAAAAEPLPAVPAAAAAAADGSSAAQLDARLQRHWNSFFTNMYLVNTFCTNVLTPYQHAVMWTTSYPYMPVLGAMAEALEALPPSGCMPLPPHVQARIDANIEQHTALRSTVIAQQRKELCWWEARSRRV</sequence>
<evidence type="ECO:0000313" key="3">
    <source>
        <dbReference type="Proteomes" id="UP001244341"/>
    </source>
</evidence>
<organism evidence="2 3">
    <name type="scientific">Tetradesmus obliquus</name>
    <name type="common">Green alga</name>
    <name type="synonym">Acutodesmus obliquus</name>
    <dbReference type="NCBI Taxonomy" id="3088"/>
    <lineage>
        <taxon>Eukaryota</taxon>
        <taxon>Viridiplantae</taxon>
        <taxon>Chlorophyta</taxon>
        <taxon>core chlorophytes</taxon>
        <taxon>Chlorophyceae</taxon>
        <taxon>CS clade</taxon>
        <taxon>Sphaeropleales</taxon>
        <taxon>Scenedesmaceae</taxon>
        <taxon>Tetradesmus</taxon>
    </lineage>
</organism>
<protein>
    <submittedName>
        <fullName evidence="2">Uncharacterized protein</fullName>
    </submittedName>
</protein>
<proteinExistence type="predicted"/>
<dbReference type="EMBL" id="CP126210">
    <property type="protein sequence ID" value="WIA11636.1"/>
    <property type="molecule type" value="Genomic_DNA"/>
</dbReference>
<gene>
    <name evidence="2" type="ORF">OEZ85_011739</name>
</gene>
<name>A0ABY8TR81_TETOB</name>
<keyword evidence="1" id="KW-0175">Coiled coil</keyword>